<dbReference type="EMBL" id="VLKZ01000001">
    <property type="protein sequence ID" value="TWI59916.1"/>
    <property type="molecule type" value="Genomic_DNA"/>
</dbReference>
<comment type="caution">
    <text evidence="2">The sequence shown here is derived from an EMBL/GenBank/DDBJ whole genome shotgun (WGS) entry which is preliminary data.</text>
</comment>
<sequence length="272" mass="31372">MKSGHIEQFAHLSNFSSVKEFNQSIAIALDLHGYRFTKGERMAFEKLVQYSVKKLGVCNARICKLVQATQQQSGGISRSTFERMIRKAKKLGILTIHRTLRETGGYSHNVYVFNRFDKPNSEQLTKRPSAKNPDETSPKHDKKNTEATLFKTTQNQNHRIKTLDSLDATFTPGYVPQPFVKAVKPFFNCAQEISHLWGRAAIAYHAKKFDSPIESFLPTIIQAFKETIYRYKQKQIQKSFTQYFYGTVAKMLSLIKQESLAKEQPFMQWLMN</sequence>
<reference evidence="2 3" key="1">
    <citation type="journal article" date="2015" name="Stand. Genomic Sci.">
        <title>Genomic Encyclopedia of Bacterial and Archaeal Type Strains, Phase III: the genomes of soil and plant-associated and newly described type strains.</title>
        <authorList>
            <person name="Whitman W.B."/>
            <person name="Woyke T."/>
            <person name="Klenk H.P."/>
            <person name="Zhou Y."/>
            <person name="Lilburn T.G."/>
            <person name="Beck B.J."/>
            <person name="De Vos P."/>
            <person name="Vandamme P."/>
            <person name="Eisen J.A."/>
            <person name="Garrity G."/>
            <person name="Hugenholtz P."/>
            <person name="Kyrpides N.C."/>
        </authorList>
    </citation>
    <scope>NUCLEOTIDE SEQUENCE [LARGE SCALE GENOMIC DNA]</scope>
    <source>
        <strain evidence="2 3">CGMCC 1.10116</strain>
    </source>
</reference>
<organism evidence="2 3">
    <name type="scientific">Halalkalibacter nanhaiisediminis</name>
    <dbReference type="NCBI Taxonomy" id="688079"/>
    <lineage>
        <taxon>Bacteria</taxon>
        <taxon>Bacillati</taxon>
        <taxon>Bacillota</taxon>
        <taxon>Bacilli</taxon>
        <taxon>Bacillales</taxon>
        <taxon>Bacillaceae</taxon>
        <taxon>Halalkalibacter</taxon>
    </lineage>
</organism>
<keyword evidence="3" id="KW-1185">Reference proteome</keyword>
<name>A0A562QUV6_9BACI</name>
<protein>
    <submittedName>
        <fullName evidence="2">Uncharacterized protein</fullName>
    </submittedName>
</protein>
<feature type="region of interest" description="Disordered" evidence="1">
    <location>
        <begin position="121"/>
        <end position="146"/>
    </location>
</feature>
<evidence type="ECO:0000256" key="1">
    <source>
        <dbReference type="SAM" id="MobiDB-lite"/>
    </source>
</evidence>
<evidence type="ECO:0000313" key="3">
    <source>
        <dbReference type="Proteomes" id="UP000315711"/>
    </source>
</evidence>
<feature type="compositionally biased region" description="Basic and acidic residues" evidence="1">
    <location>
        <begin position="132"/>
        <end position="145"/>
    </location>
</feature>
<dbReference type="RefSeq" id="WP_144448737.1">
    <property type="nucleotide sequence ID" value="NZ_VLKZ01000001.1"/>
</dbReference>
<accession>A0A562QUV6</accession>
<gene>
    <name evidence="2" type="ORF">IQ10_00339</name>
</gene>
<dbReference type="Proteomes" id="UP000315711">
    <property type="component" value="Unassembled WGS sequence"/>
</dbReference>
<evidence type="ECO:0000313" key="2">
    <source>
        <dbReference type="EMBL" id="TWI59916.1"/>
    </source>
</evidence>
<dbReference type="AlphaFoldDB" id="A0A562QUV6"/>
<proteinExistence type="predicted"/>
<dbReference type="OrthoDB" id="2697418at2"/>